<feature type="transmembrane region" description="Helical" evidence="1">
    <location>
        <begin position="1097"/>
        <end position="1118"/>
    </location>
</feature>
<feature type="transmembrane region" description="Helical" evidence="1">
    <location>
        <begin position="1032"/>
        <end position="1054"/>
    </location>
</feature>
<feature type="transmembrane region" description="Helical" evidence="1">
    <location>
        <begin position="27"/>
        <end position="44"/>
    </location>
</feature>
<keyword evidence="3" id="KW-1185">Reference proteome</keyword>
<feature type="transmembrane region" description="Helical" evidence="1">
    <location>
        <begin position="348"/>
        <end position="365"/>
    </location>
</feature>
<feature type="transmembrane region" description="Helical" evidence="1">
    <location>
        <begin position="695"/>
        <end position="711"/>
    </location>
</feature>
<feature type="transmembrane region" description="Helical" evidence="1">
    <location>
        <begin position="1162"/>
        <end position="1183"/>
    </location>
</feature>
<feature type="transmembrane region" description="Helical" evidence="1">
    <location>
        <begin position="1066"/>
        <end position="1085"/>
    </location>
</feature>
<feature type="transmembrane region" description="Helical" evidence="1">
    <location>
        <begin position="397"/>
        <end position="415"/>
    </location>
</feature>
<protein>
    <submittedName>
        <fullName evidence="2">Putative membrane protein DUF2339</fullName>
    </submittedName>
</protein>
<accession>A0A4R2T3M6</accession>
<dbReference type="AlphaFoldDB" id="A0A4R2T3M6"/>
<organism evidence="2 3">
    <name type="scientific">Cricetibacter osteomyelitidis</name>
    <dbReference type="NCBI Taxonomy" id="1521931"/>
    <lineage>
        <taxon>Bacteria</taxon>
        <taxon>Pseudomonadati</taxon>
        <taxon>Pseudomonadota</taxon>
        <taxon>Gammaproteobacteria</taxon>
        <taxon>Pasteurellales</taxon>
        <taxon>Pasteurellaceae</taxon>
        <taxon>Cricetibacter</taxon>
    </lineage>
</organism>
<feature type="transmembrane region" description="Helical" evidence="1">
    <location>
        <begin position="1189"/>
        <end position="1209"/>
    </location>
</feature>
<evidence type="ECO:0000256" key="1">
    <source>
        <dbReference type="SAM" id="Phobius"/>
    </source>
</evidence>
<feature type="transmembrane region" description="Helical" evidence="1">
    <location>
        <begin position="536"/>
        <end position="556"/>
    </location>
</feature>
<feature type="transmembrane region" description="Helical" evidence="1">
    <location>
        <begin position="421"/>
        <end position="444"/>
    </location>
</feature>
<evidence type="ECO:0000313" key="3">
    <source>
        <dbReference type="Proteomes" id="UP000295763"/>
    </source>
</evidence>
<comment type="caution">
    <text evidence="2">The sequence shown here is derived from an EMBL/GenBank/DDBJ whole genome shotgun (WGS) entry which is preliminary data.</text>
</comment>
<feature type="transmembrane region" description="Helical" evidence="1">
    <location>
        <begin position="1130"/>
        <end position="1155"/>
    </location>
</feature>
<feature type="transmembrane region" description="Helical" evidence="1">
    <location>
        <begin position="321"/>
        <end position="343"/>
    </location>
</feature>
<feature type="transmembrane region" description="Helical" evidence="1">
    <location>
        <begin position="671"/>
        <end position="688"/>
    </location>
</feature>
<feature type="transmembrane region" description="Helical" evidence="1">
    <location>
        <begin position="858"/>
        <end position="877"/>
    </location>
</feature>
<feature type="transmembrane region" description="Helical" evidence="1">
    <location>
        <begin position="271"/>
        <end position="288"/>
    </location>
</feature>
<dbReference type="OrthoDB" id="207428at2"/>
<dbReference type="PANTHER" id="PTHR38434:SF1">
    <property type="entry name" value="BLL2549 PROTEIN"/>
    <property type="match status" value="1"/>
</dbReference>
<proteinExistence type="predicted"/>
<keyword evidence="1" id="KW-0812">Transmembrane</keyword>
<feature type="transmembrane region" description="Helical" evidence="1">
    <location>
        <begin position="1000"/>
        <end position="1020"/>
    </location>
</feature>
<sequence>MIIVLYLLICLGSTIVGLFNGSAEGGLIMGLVFCGVIALMRSSFKDNAHENHQSAHTQKNDNTSQKEVLHELGKRISMLERQVFLLNEQINHLRTRDEIYQFYHTDESFSQSNIAENEQIQTTEIPQKSTALDDVAITNETQAEISAIKVFSSNAADLDNKITDCEAMDKTAETVDEIMAEMADTAISEQQIESVQIAESTAVGQSQIAPWTQSEQEQPKPQKESAPNPIWQWLVSGNPMLKVGAVILFLGLGFLLRFASEHFTFPIESRYISVAVAGAVCGVIGWYLRHRRREYGLTLQGLGIAVLYLTALGALKLHTLLPQSVVFGIQVGLVVVMAVLAVLQDARILAQVALLGGLASPILVSDGSGNYLALFSYLSLLNCGVAAMAWFKSWRSLNLIGAIGTLLISGTWGMKYYNPELFCVCETFLVFHLVLYSIVVWRFAHRQALALQNQPQPVDVNNAPISEIFSNWLKSIGRISVLDSSLLFGVAFSAFVYQIAMTDHWTNGAMWSALGFAVFYGLLGTLVRHSKVDIRIVSDAMFALALILGTSALVFLDTQNSNWKATFLCLEAALVYGFSIRQRLPASRTFAALLFVLSWLKHFINFDFSMTTAFIVLVSGFAFAVLWQSYRRSESAQWEKFAVGVVLALTLIQAAAIPLRLEMLDILQMPIALWLIALQSLLIYAAAIKFKLPKFRAFAMIEFALAWLFHFDQFNFPIHTALLMIPTGALIPWLWQRYCKDSLNWEKSAAGAVLAATLFLTTVLPWRLYNLAIWSDEATIIVSALLGLAYGFAQYHRENRVFAVASAVVFALFAVLRYPSEYSALSLKISAIVVAVVALATSWTLHKVRWKPAKLPKLQNILGWIVLICALLQLYYVFISFEWVEEVSALVLSFAVILYWAWQVRWLQASLLTLAFMPLFVAATFYENVHQYFYEPQLLRSLISGFCALALHFAIMKELRLRIKKTLRIIWHNVGFNVFVLSFTLLSIRWENKWENVAEIWLFSVMTIVPLVAFILVVKFAKQLKQHKLSSLVDIGILPTIVCLIIWSLMTFSADGIVPNFPYIPVLNPYELLSLLFAFVLWKWLHICGWSLHKAMVYIGYAVFGFLLLNIMVLRMWHYYDDIPWRLTELLASISLQSTLSIVWATAAITLMMFGHKRQERLNWLIGAGLMGVVVVKLFLVELGNSGSIARIVSFIAVGVLLLLVGYFAPVPPKNQVISGD</sequence>
<name>A0A4R2T3M6_9PAST</name>
<feature type="transmembrane region" description="Helical" evidence="1">
    <location>
        <begin position="772"/>
        <end position="793"/>
    </location>
</feature>
<feature type="transmembrane region" description="Helical" evidence="1">
    <location>
        <begin position="295"/>
        <end position="315"/>
    </location>
</feature>
<keyword evidence="1" id="KW-0472">Membrane</keyword>
<feature type="transmembrane region" description="Helical" evidence="1">
    <location>
        <begin position="938"/>
        <end position="957"/>
    </location>
</feature>
<evidence type="ECO:0000313" key="2">
    <source>
        <dbReference type="EMBL" id="TCP96870.1"/>
    </source>
</evidence>
<dbReference type="Pfam" id="PF10101">
    <property type="entry name" value="DUF2339"/>
    <property type="match status" value="2"/>
</dbReference>
<feature type="transmembrane region" description="Helical" evidence="1">
    <location>
        <begin position="747"/>
        <end position="766"/>
    </location>
</feature>
<feature type="transmembrane region" description="Helical" evidence="1">
    <location>
        <begin position="800"/>
        <end position="819"/>
    </location>
</feature>
<dbReference type="EMBL" id="SLYB01000003">
    <property type="protein sequence ID" value="TCP96870.1"/>
    <property type="molecule type" value="Genomic_DNA"/>
</dbReference>
<dbReference type="PANTHER" id="PTHR38434">
    <property type="entry name" value="BLL2549 PROTEIN"/>
    <property type="match status" value="1"/>
</dbReference>
<feature type="transmembrane region" description="Helical" evidence="1">
    <location>
        <begin position="969"/>
        <end position="988"/>
    </location>
</feature>
<feature type="transmembrane region" description="Helical" evidence="1">
    <location>
        <begin position="240"/>
        <end position="259"/>
    </location>
</feature>
<feature type="transmembrane region" description="Helical" evidence="1">
    <location>
        <begin position="825"/>
        <end position="846"/>
    </location>
</feature>
<feature type="transmembrane region" description="Helical" evidence="1">
    <location>
        <begin position="479"/>
        <end position="497"/>
    </location>
</feature>
<gene>
    <name evidence="2" type="ORF">EDC44_10368</name>
</gene>
<feature type="transmembrane region" description="Helical" evidence="1">
    <location>
        <begin position="717"/>
        <end position="735"/>
    </location>
</feature>
<feature type="transmembrane region" description="Helical" evidence="1">
    <location>
        <begin position="509"/>
        <end position="527"/>
    </location>
</feature>
<dbReference type="RefSeq" id="WP_131974968.1">
    <property type="nucleotide sequence ID" value="NZ_SLYB01000003.1"/>
</dbReference>
<reference evidence="2 3" key="1">
    <citation type="submission" date="2019-03" db="EMBL/GenBank/DDBJ databases">
        <title>Genomic Encyclopedia of Type Strains, Phase IV (KMG-IV): sequencing the most valuable type-strain genomes for metagenomic binning, comparative biology and taxonomic classification.</title>
        <authorList>
            <person name="Goeker M."/>
        </authorList>
    </citation>
    <scope>NUCLEOTIDE SEQUENCE [LARGE SCALE GENOMIC DNA]</scope>
    <source>
        <strain evidence="2 3">DSM 28404</strain>
    </source>
</reference>
<feature type="transmembrane region" description="Helical" evidence="1">
    <location>
        <begin position="641"/>
        <end position="659"/>
    </location>
</feature>
<feature type="transmembrane region" description="Helical" evidence="1">
    <location>
        <begin position="610"/>
        <end position="629"/>
    </location>
</feature>
<feature type="transmembrane region" description="Helical" evidence="1">
    <location>
        <begin position="883"/>
        <end position="902"/>
    </location>
</feature>
<feature type="transmembrane region" description="Helical" evidence="1">
    <location>
        <begin position="909"/>
        <end position="926"/>
    </location>
</feature>
<dbReference type="InterPro" id="IPR019286">
    <property type="entry name" value="DUF2339_TM"/>
</dbReference>
<keyword evidence="1" id="KW-1133">Transmembrane helix</keyword>
<dbReference type="Proteomes" id="UP000295763">
    <property type="component" value="Unassembled WGS sequence"/>
</dbReference>
<feature type="transmembrane region" description="Helical" evidence="1">
    <location>
        <begin position="371"/>
        <end position="390"/>
    </location>
</feature>